<keyword evidence="8 10" id="KW-1133">Transmembrane helix</keyword>
<dbReference type="GO" id="GO:0008250">
    <property type="term" value="C:oligosaccharyltransferase complex"/>
    <property type="evidence" value="ECO:0007669"/>
    <property type="project" value="UniProtKB-UniRule"/>
</dbReference>
<dbReference type="GO" id="GO:0018279">
    <property type="term" value="P:protein N-linked glycosylation via asparagine"/>
    <property type="evidence" value="ECO:0007669"/>
    <property type="project" value="TreeGrafter"/>
</dbReference>
<keyword evidence="6 10" id="KW-0732">Signal</keyword>
<keyword evidence="7 10" id="KW-0256">Endoplasmic reticulum</keyword>
<name>A0AAN6YXH9_9PEZI</name>
<keyword evidence="5 10" id="KW-0812">Transmembrane</keyword>
<evidence type="ECO:0000256" key="9">
    <source>
        <dbReference type="ARBA" id="ARBA00023136"/>
    </source>
</evidence>
<keyword evidence="12" id="KW-1185">Reference proteome</keyword>
<protein>
    <recommendedName>
        <fullName evidence="10">Dolichyl-diphosphooligosaccharide--protein glycosyltransferase subunit 1</fullName>
    </recommendedName>
</protein>
<evidence type="ECO:0000256" key="4">
    <source>
        <dbReference type="ARBA" id="ARBA00008905"/>
    </source>
</evidence>
<reference evidence="11" key="2">
    <citation type="submission" date="2023-05" db="EMBL/GenBank/DDBJ databases">
        <authorList>
            <consortium name="Lawrence Berkeley National Laboratory"/>
            <person name="Steindorff A."/>
            <person name="Hensen N."/>
            <person name="Bonometti L."/>
            <person name="Westerberg I."/>
            <person name="Brannstrom I.O."/>
            <person name="Guillou S."/>
            <person name="Cros-Aarteil S."/>
            <person name="Calhoun S."/>
            <person name="Haridas S."/>
            <person name="Kuo A."/>
            <person name="Mondo S."/>
            <person name="Pangilinan J."/>
            <person name="Riley R."/>
            <person name="Labutti K."/>
            <person name="Andreopoulos B."/>
            <person name="Lipzen A."/>
            <person name="Chen C."/>
            <person name="Yanf M."/>
            <person name="Daum C."/>
            <person name="Ng V."/>
            <person name="Clum A."/>
            <person name="Ohm R."/>
            <person name="Martin F."/>
            <person name="Silar P."/>
            <person name="Natvig D."/>
            <person name="Lalanne C."/>
            <person name="Gautier V."/>
            <person name="Ament-Velasquez S.L."/>
            <person name="Kruys A."/>
            <person name="Hutchinson M.I."/>
            <person name="Powell A.J."/>
            <person name="Barry K."/>
            <person name="Miller A.N."/>
            <person name="Grigoriev I.V."/>
            <person name="Debuchy R."/>
            <person name="Gladieux P."/>
            <person name="Thoren M.H."/>
            <person name="Johannesson H."/>
        </authorList>
    </citation>
    <scope>NUCLEOTIDE SEQUENCE</scope>
    <source>
        <strain evidence="11">CBS 508.74</strain>
    </source>
</reference>
<keyword evidence="9 10" id="KW-0472">Membrane</keyword>
<gene>
    <name evidence="11" type="ORF">N656DRAFT_774776</name>
</gene>
<organism evidence="11 12">
    <name type="scientific">Canariomyces notabilis</name>
    <dbReference type="NCBI Taxonomy" id="2074819"/>
    <lineage>
        <taxon>Eukaryota</taxon>
        <taxon>Fungi</taxon>
        <taxon>Dikarya</taxon>
        <taxon>Ascomycota</taxon>
        <taxon>Pezizomycotina</taxon>
        <taxon>Sordariomycetes</taxon>
        <taxon>Sordariomycetidae</taxon>
        <taxon>Sordariales</taxon>
        <taxon>Chaetomiaceae</taxon>
        <taxon>Canariomyces</taxon>
    </lineage>
</organism>
<evidence type="ECO:0000256" key="8">
    <source>
        <dbReference type="ARBA" id="ARBA00022989"/>
    </source>
</evidence>
<evidence type="ECO:0000256" key="6">
    <source>
        <dbReference type="ARBA" id="ARBA00022729"/>
    </source>
</evidence>
<dbReference type="Proteomes" id="UP001302812">
    <property type="component" value="Unassembled WGS sequence"/>
</dbReference>
<evidence type="ECO:0000256" key="10">
    <source>
        <dbReference type="RuleBase" id="RU361143"/>
    </source>
</evidence>
<dbReference type="EMBL" id="MU853333">
    <property type="protein sequence ID" value="KAK4116499.1"/>
    <property type="molecule type" value="Genomic_DNA"/>
</dbReference>
<comment type="subcellular location">
    <subcellularLocation>
        <location evidence="2 10">Endoplasmic reticulum membrane</location>
        <topology evidence="2 10">Single-pass type I membrane protein</topology>
    </subcellularLocation>
</comment>
<reference evidence="11" key="1">
    <citation type="journal article" date="2023" name="Mol. Phylogenet. Evol.">
        <title>Genome-scale phylogeny and comparative genomics of the fungal order Sordariales.</title>
        <authorList>
            <person name="Hensen N."/>
            <person name="Bonometti L."/>
            <person name="Westerberg I."/>
            <person name="Brannstrom I.O."/>
            <person name="Guillou S."/>
            <person name="Cros-Aarteil S."/>
            <person name="Calhoun S."/>
            <person name="Haridas S."/>
            <person name="Kuo A."/>
            <person name="Mondo S."/>
            <person name="Pangilinan J."/>
            <person name="Riley R."/>
            <person name="LaButti K."/>
            <person name="Andreopoulos B."/>
            <person name="Lipzen A."/>
            <person name="Chen C."/>
            <person name="Yan M."/>
            <person name="Daum C."/>
            <person name="Ng V."/>
            <person name="Clum A."/>
            <person name="Steindorff A."/>
            <person name="Ohm R.A."/>
            <person name="Martin F."/>
            <person name="Silar P."/>
            <person name="Natvig D.O."/>
            <person name="Lalanne C."/>
            <person name="Gautier V."/>
            <person name="Ament-Velasquez S.L."/>
            <person name="Kruys A."/>
            <person name="Hutchinson M.I."/>
            <person name="Powell A.J."/>
            <person name="Barry K."/>
            <person name="Miller A.N."/>
            <person name="Grigoriev I.V."/>
            <person name="Debuchy R."/>
            <person name="Gladieux P."/>
            <person name="Hiltunen Thoren M."/>
            <person name="Johannesson H."/>
        </authorList>
    </citation>
    <scope>NUCLEOTIDE SEQUENCE</scope>
    <source>
        <strain evidence="11">CBS 508.74</strain>
    </source>
</reference>
<evidence type="ECO:0000256" key="7">
    <source>
        <dbReference type="ARBA" id="ARBA00022824"/>
    </source>
</evidence>
<comment type="subunit">
    <text evidence="10">Component of the oligosaccharyltransferase (OST) complex.</text>
</comment>
<comment type="pathway">
    <text evidence="3 10">Protein modification; protein glycosylation.</text>
</comment>
<dbReference type="InterPro" id="IPR007676">
    <property type="entry name" value="Ribophorin_I"/>
</dbReference>
<proteinExistence type="inferred from homology"/>
<dbReference type="Pfam" id="PF04597">
    <property type="entry name" value="Ribophorin_I"/>
    <property type="match status" value="1"/>
</dbReference>
<sequence length="492" mass="55570">MKTSAVFSTFLSLLSLASAASSARDSSTSTTLPATFKPPQVFKNLNLVHVISAEKNYLKESINVLIENIDKAPQDEYFLPFTADQMSRLGGVEVKDRKDATAGLFVAEPVEFDQESDIQYLRIRLPKPLAPGAQQTLGINYYLLKAYSPLPVAIKQEEQQYLTFTFSAYCPSAYTTTKQKTDVKFPSSNIPDYTKLPGSGDIQEFPQKQGSKLTYGPFDEKPAGAVEPVRVRFEFNKPVNHVSRLERDIEVSHWGGNVAFEERYTLYHRGANLSSLFNRVKWQQSQYYQPTTFALKEIKFPLRVGSVDAYYYDVIGNVSTSRFRSNKREALLEIKPRYPVFGGWKYPFTIGWNSDAKNFLRNTATGGFVLNVPFLEGPRQLEGVEYEQVEVRVILPEGAENVKYHTSIPTSSITEAGVQIHKTFLDTIGRTALVIKARNLVDDFRDRELIVSYDYPFMASFRKPLVVFGSAIAVFMSVWAVGNVKLDFETKK</sequence>
<feature type="transmembrane region" description="Helical" evidence="10">
    <location>
        <begin position="465"/>
        <end position="484"/>
    </location>
</feature>
<evidence type="ECO:0000256" key="3">
    <source>
        <dbReference type="ARBA" id="ARBA00004922"/>
    </source>
</evidence>
<accession>A0AAN6YXH9</accession>
<evidence type="ECO:0000313" key="11">
    <source>
        <dbReference type="EMBL" id="KAK4116499.1"/>
    </source>
</evidence>
<dbReference type="AlphaFoldDB" id="A0AAN6YXH9"/>
<dbReference type="RefSeq" id="XP_064674069.1">
    <property type="nucleotide sequence ID" value="XM_064814337.1"/>
</dbReference>
<comment type="function">
    <text evidence="1 10">Subunit of the oligosaccharyl transferase (OST) complex that catalyzes the initial transfer of a defined glycan (Glc(3)Man(9)GlcNAc(2) in eukaryotes) from the lipid carrier dolichol-pyrophosphate to an asparagine residue within an Asn-X-Ser/Thr consensus motif in nascent polypeptide chains, the first step in protein N-glycosylation. N-glycosylation occurs cotranslationally and the complex associates with the Sec61 complex at the channel-forming translocon complex that mediates protein translocation across the endoplasmic reticulum (ER). All subunits are required for a maximal enzyme activity.</text>
</comment>
<feature type="signal peptide" evidence="10">
    <location>
        <begin position="1"/>
        <end position="19"/>
    </location>
</feature>
<evidence type="ECO:0000256" key="5">
    <source>
        <dbReference type="ARBA" id="ARBA00022692"/>
    </source>
</evidence>
<evidence type="ECO:0000313" key="12">
    <source>
        <dbReference type="Proteomes" id="UP001302812"/>
    </source>
</evidence>
<dbReference type="PANTHER" id="PTHR21049">
    <property type="entry name" value="RIBOPHORIN I"/>
    <property type="match status" value="1"/>
</dbReference>
<dbReference type="PANTHER" id="PTHR21049:SF0">
    <property type="entry name" value="DOLICHYL-DIPHOSPHOOLIGOSACCHARIDE--PROTEIN GLYCOSYLTRANSFERASE SUBUNIT 1"/>
    <property type="match status" value="1"/>
</dbReference>
<comment type="similarity">
    <text evidence="4 10">Belongs to the OST1 family.</text>
</comment>
<comment type="caution">
    <text evidence="11">The sequence shown here is derived from an EMBL/GenBank/DDBJ whole genome shotgun (WGS) entry which is preliminary data.</text>
</comment>
<evidence type="ECO:0000256" key="2">
    <source>
        <dbReference type="ARBA" id="ARBA00004115"/>
    </source>
</evidence>
<evidence type="ECO:0000256" key="1">
    <source>
        <dbReference type="ARBA" id="ARBA00002791"/>
    </source>
</evidence>
<feature type="chain" id="PRO_5042664406" description="Dolichyl-diphosphooligosaccharide--protein glycosyltransferase subunit 1" evidence="10">
    <location>
        <begin position="20"/>
        <end position="492"/>
    </location>
</feature>
<dbReference type="GeneID" id="89938462"/>